<keyword evidence="1" id="KW-1133">Transmembrane helix</keyword>
<proteinExistence type="predicted"/>
<gene>
    <name evidence="2" type="ORF">ASILVAE211_14290</name>
</gene>
<keyword evidence="1" id="KW-0472">Membrane</keyword>
<evidence type="ECO:0000313" key="2">
    <source>
        <dbReference type="EMBL" id="MCB8876359.1"/>
    </source>
</evidence>
<evidence type="ECO:0000256" key="1">
    <source>
        <dbReference type="SAM" id="Phobius"/>
    </source>
</evidence>
<dbReference type="EMBL" id="JAESVB010000006">
    <property type="protein sequence ID" value="MCB8876359.1"/>
    <property type="molecule type" value="Genomic_DNA"/>
</dbReference>
<protein>
    <submittedName>
        <fullName evidence="2">Uncharacterized protein</fullName>
    </submittedName>
</protein>
<dbReference type="RefSeq" id="WP_227322018.1">
    <property type="nucleotide sequence ID" value="NZ_JAESVB010000006.1"/>
</dbReference>
<reference evidence="2" key="1">
    <citation type="journal article" date="2021" name="Microorganisms">
        <title>Acidisoma silvae sp. nov. and Acidisomacellulosilytica sp. nov., Two Acidophilic Bacteria Isolated from Decaying Wood, Hydrolyzing Cellulose and Producing Poly-3-hydroxybutyrate.</title>
        <authorList>
            <person name="Mieszkin S."/>
            <person name="Pouder E."/>
            <person name="Uroz S."/>
            <person name="Simon-Colin C."/>
            <person name="Alain K."/>
        </authorList>
    </citation>
    <scope>NUCLEOTIDE SEQUENCE</scope>
    <source>
        <strain evidence="2">HW T2.11</strain>
    </source>
</reference>
<keyword evidence="1" id="KW-0812">Transmembrane</keyword>
<evidence type="ECO:0000313" key="3">
    <source>
        <dbReference type="Proteomes" id="UP000708298"/>
    </source>
</evidence>
<dbReference type="AlphaFoldDB" id="A0A964DZQ8"/>
<comment type="caution">
    <text evidence="2">The sequence shown here is derived from an EMBL/GenBank/DDBJ whole genome shotgun (WGS) entry which is preliminary data.</text>
</comment>
<accession>A0A964DZQ8</accession>
<sequence>MGDNGNILALIVLVIVAVIILGGWLAFPTISHFMQTQDCVAAGHMNC</sequence>
<dbReference type="Proteomes" id="UP000708298">
    <property type="component" value="Unassembled WGS sequence"/>
</dbReference>
<keyword evidence="3" id="KW-1185">Reference proteome</keyword>
<feature type="transmembrane region" description="Helical" evidence="1">
    <location>
        <begin position="6"/>
        <end position="27"/>
    </location>
</feature>
<reference evidence="2" key="2">
    <citation type="submission" date="2021-01" db="EMBL/GenBank/DDBJ databases">
        <authorList>
            <person name="Mieszkin S."/>
            <person name="Pouder E."/>
            <person name="Alain K."/>
        </authorList>
    </citation>
    <scope>NUCLEOTIDE SEQUENCE</scope>
    <source>
        <strain evidence="2">HW T2.11</strain>
    </source>
</reference>
<organism evidence="2 3">
    <name type="scientific">Acidisoma silvae</name>
    <dbReference type="NCBI Taxonomy" id="2802396"/>
    <lineage>
        <taxon>Bacteria</taxon>
        <taxon>Pseudomonadati</taxon>
        <taxon>Pseudomonadota</taxon>
        <taxon>Alphaproteobacteria</taxon>
        <taxon>Acetobacterales</taxon>
        <taxon>Acidocellaceae</taxon>
        <taxon>Acidisoma</taxon>
    </lineage>
</organism>
<name>A0A964DZQ8_9PROT</name>